<protein>
    <submittedName>
        <fullName evidence="1">Uncharacterized protein</fullName>
    </submittedName>
</protein>
<keyword evidence="2" id="KW-1185">Reference proteome</keyword>
<comment type="caution">
    <text evidence="1">The sequence shown here is derived from an EMBL/GenBank/DDBJ whole genome shotgun (WGS) entry which is preliminary data.</text>
</comment>
<evidence type="ECO:0000313" key="1">
    <source>
        <dbReference type="EMBL" id="TNN44172.1"/>
    </source>
</evidence>
<accession>A0A4Z2FV17</accession>
<dbReference type="AlphaFoldDB" id="A0A4Z2FV17"/>
<name>A0A4Z2FV17_9TELE</name>
<dbReference type="EMBL" id="SRLO01000919">
    <property type="protein sequence ID" value="TNN44172.1"/>
    <property type="molecule type" value="Genomic_DNA"/>
</dbReference>
<sequence length="134" mass="14241">MEPGEELCIVTNSTTPWTVLVGGPRGGQTVALIVGDRDTAGQRDLSMLAWRWGKVIATALPGLAGTEHQRTTAAPVLCGPRCSSSTRLGMLAPVTKELNSWRAVGIRGPGIKRRGDRSSCHRLGAGLRERLAVD</sequence>
<proteinExistence type="predicted"/>
<evidence type="ECO:0000313" key="2">
    <source>
        <dbReference type="Proteomes" id="UP000314294"/>
    </source>
</evidence>
<gene>
    <name evidence="1" type="ORF">EYF80_045617</name>
</gene>
<dbReference type="Proteomes" id="UP000314294">
    <property type="component" value="Unassembled WGS sequence"/>
</dbReference>
<reference evidence="1 2" key="1">
    <citation type="submission" date="2019-03" db="EMBL/GenBank/DDBJ databases">
        <title>First draft genome of Liparis tanakae, snailfish: a comprehensive survey of snailfish specific genes.</title>
        <authorList>
            <person name="Kim W."/>
            <person name="Song I."/>
            <person name="Jeong J.-H."/>
            <person name="Kim D."/>
            <person name="Kim S."/>
            <person name="Ryu S."/>
            <person name="Song J.Y."/>
            <person name="Lee S.K."/>
        </authorList>
    </citation>
    <scope>NUCLEOTIDE SEQUENCE [LARGE SCALE GENOMIC DNA]</scope>
    <source>
        <tissue evidence="1">Muscle</tissue>
    </source>
</reference>
<organism evidence="1 2">
    <name type="scientific">Liparis tanakae</name>
    <name type="common">Tanaka's snailfish</name>
    <dbReference type="NCBI Taxonomy" id="230148"/>
    <lineage>
        <taxon>Eukaryota</taxon>
        <taxon>Metazoa</taxon>
        <taxon>Chordata</taxon>
        <taxon>Craniata</taxon>
        <taxon>Vertebrata</taxon>
        <taxon>Euteleostomi</taxon>
        <taxon>Actinopterygii</taxon>
        <taxon>Neopterygii</taxon>
        <taxon>Teleostei</taxon>
        <taxon>Neoteleostei</taxon>
        <taxon>Acanthomorphata</taxon>
        <taxon>Eupercaria</taxon>
        <taxon>Perciformes</taxon>
        <taxon>Cottioidei</taxon>
        <taxon>Cottales</taxon>
        <taxon>Liparidae</taxon>
        <taxon>Liparis</taxon>
    </lineage>
</organism>